<organism evidence="1 2">
    <name type="scientific">Hypoxylon rubiginosum</name>
    <dbReference type="NCBI Taxonomy" id="110542"/>
    <lineage>
        <taxon>Eukaryota</taxon>
        <taxon>Fungi</taxon>
        <taxon>Dikarya</taxon>
        <taxon>Ascomycota</taxon>
        <taxon>Pezizomycotina</taxon>
        <taxon>Sordariomycetes</taxon>
        <taxon>Xylariomycetidae</taxon>
        <taxon>Xylariales</taxon>
        <taxon>Hypoxylaceae</taxon>
        <taxon>Hypoxylon</taxon>
    </lineage>
</organism>
<comment type="caution">
    <text evidence="1">The sequence shown here is derived from an EMBL/GenBank/DDBJ whole genome shotgun (WGS) entry which is preliminary data.</text>
</comment>
<gene>
    <name evidence="1" type="ORF">F4821DRAFT_23526</name>
</gene>
<evidence type="ECO:0000313" key="1">
    <source>
        <dbReference type="EMBL" id="KAI6081616.1"/>
    </source>
</evidence>
<evidence type="ECO:0000313" key="2">
    <source>
        <dbReference type="Proteomes" id="UP001497680"/>
    </source>
</evidence>
<sequence length="1000" mass="111013">MNERQEFTESCSSTPPALGTKRSWNFADPQSGFNEDSTATHAGSPKRPCFSWHTTPKGSIASEASYLAEPTVCPSFSSHTQVCEGATSTKPVISGSNIFSSDPQPVVDFATSQSPTGWTSWHHSELNQQNHFISTDNSATLGSYNHDAIVNHGVGLGDSDHFGSEKPSQDDEEGLDATPSTAPTSEPQDSICLNEDLYDSCFGVIAFENFRLQDKFFNGKAAKDVSLEVNGTLVIIKDAISDQYGGILDQSAARVVIKLVNDCNVKLSASIKTPNKIEVLIYGWMKESDSIGDLLLDLNCFLQQPDSYDATRPYHNPQYLLHPDKGDETPWEYNEVPSAQLGENEKNKVTELLDSATGPSTFRRVEISNILVTELKDHQKKALSMMIEKEAGCTRDTEFSSVWVENSESDSSLAKFYNTVTQRFVARAPRLCLGGLLADDMGLGKTLTTLALIASTLTDNIEHSEVPRATLIVCPVTTITTWQDQIEKHFKKESLTCRIYHGSTSDNSAVLQSSDIVITSYETLRLRLPDDEAEQKEVRGSRRSGILHSIDWHRVVLDEAHIVRNRTSKTFYAVKALKARHRWCLTGTPIHNRLDDLGALVTFLRVDPFDDPGVFRDTFLAPINDGHSAGWERFRLLIKAIALRRTKTNLNAEINLPPRQEKTHEVHLDNEEKAVYDLVKRYFMRIVDSNGSTMNAFQLILRLRQICNHKDLLPQHMQTWLSEALEFGDSDIPQLQTQLQSCEACGIALDDEASSCVLSCFHQICRECLQNRDSPNGDFDSLCPLCDTNHRRKARETSTSLTIAPKLGLTHYRSSSKIKALLHNLRMDHGALGASGKPPNKSVVFSTWTGMLDLIGKALSANDFIYERLGGSMSLVQRRSALDNFRSNPDCTVLLASLGSAAVGLDLTMANCVHLMEPGWNPLLEQQAIDRVHRLGQQSQVIATHYVVPGVDSIEQYVQQSQVEKMNLIASSLDDSMAHKNETIAISRDFMRNILTGTIG</sequence>
<dbReference type="Proteomes" id="UP001497680">
    <property type="component" value="Unassembled WGS sequence"/>
</dbReference>
<name>A0ACC0CMB6_9PEZI</name>
<dbReference type="EMBL" id="MU394390">
    <property type="protein sequence ID" value="KAI6081616.1"/>
    <property type="molecule type" value="Genomic_DNA"/>
</dbReference>
<accession>A0ACC0CMB6</accession>
<reference evidence="1 2" key="1">
    <citation type="journal article" date="2022" name="New Phytol.">
        <title>Ecological generalism drives hyperdiversity of secondary metabolite gene clusters in xylarialean endophytes.</title>
        <authorList>
            <person name="Franco M.E.E."/>
            <person name="Wisecaver J.H."/>
            <person name="Arnold A.E."/>
            <person name="Ju Y.M."/>
            <person name="Slot J.C."/>
            <person name="Ahrendt S."/>
            <person name="Moore L.P."/>
            <person name="Eastman K.E."/>
            <person name="Scott K."/>
            <person name="Konkel Z."/>
            <person name="Mondo S.J."/>
            <person name="Kuo A."/>
            <person name="Hayes R.D."/>
            <person name="Haridas S."/>
            <person name="Andreopoulos B."/>
            <person name="Riley R."/>
            <person name="LaButti K."/>
            <person name="Pangilinan J."/>
            <person name="Lipzen A."/>
            <person name="Amirebrahimi M."/>
            <person name="Yan J."/>
            <person name="Adam C."/>
            <person name="Keymanesh K."/>
            <person name="Ng V."/>
            <person name="Louie K."/>
            <person name="Northen T."/>
            <person name="Drula E."/>
            <person name="Henrissat B."/>
            <person name="Hsieh H.M."/>
            <person name="Youens-Clark K."/>
            <person name="Lutzoni F."/>
            <person name="Miadlikowska J."/>
            <person name="Eastwood D.C."/>
            <person name="Hamelin R.C."/>
            <person name="Grigoriev I.V."/>
            <person name="U'Ren J.M."/>
        </authorList>
    </citation>
    <scope>NUCLEOTIDE SEQUENCE [LARGE SCALE GENOMIC DNA]</scope>
    <source>
        <strain evidence="1 2">ER1909</strain>
    </source>
</reference>
<proteinExistence type="predicted"/>
<keyword evidence="2" id="KW-1185">Reference proteome</keyword>
<protein>
    <submittedName>
        <fullName evidence="1">SNF2 family N-terminal domain-containing protein</fullName>
    </submittedName>
</protein>